<dbReference type="InterPro" id="IPR028087">
    <property type="entry name" value="Tad_N"/>
</dbReference>
<dbReference type="AlphaFoldDB" id="L0ESV2"/>
<feature type="domain" description="Putative Flp pilus-assembly TadG-like N-terminal" evidence="1">
    <location>
        <begin position="13"/>
        <end position="60"/>
    </location>
</feature>
<evidence type="ECO:0000313" key="2">
    <source>
        <dbReference type="EMBL" id="AGA64002.1"/>
    </source>
</evidence>
<accession>L0ESV2</accession>
<dbReference type="HOGENOM" id="CLU_733180_0_0_5"/>
<dbReference type="RefSeq" id="WP_015272429.1">
    <property type="nucleotide sequence ID" value="NC_019907.1"/>
</dbReference>
<proteinExistence type="predicted"/>
<dbReference type="PATRIC" id="fig|1215343.11.peg.10"/>
<name>L0ESV2_LIBCB</name>
<dbReference type="Proteomes" id="UP000010799">
    <property type="component" value="Chromosome"/>
</dbReference>
<dbReference type="SUPFAM" id="SSF53300">
    <property type="entry name" value="vWA-like"/>
    <property type="match status" value="1"/>
</dbReference>
<protein>
    <recommendedName>
        <fullName evidence="1">Putative Flp pilus-assembly TadG-like N-terminal domain-containing protein</fullName>
    </recommendedName>
</protein>
<gene>
    <name evidence="2" type="ordered locus">B488_00090</name>
</gene>
<dbReference type="Pfam" id="PF13400">
    <property type="entry name" value="Tad"/>
    <property type="match status" value="1"/>
</dbReference>
<dbReference type="InterPro" id="IPR036465">
    <property type="entry name" value="vWFA_dom_sf"/>
</dbReference>
<evidence type="ECO:0000259" key="1">
    <source>
        <dbReference type="Pfam" id="PF13400"/>
    </source>
</evidence>
<keyword evidence="3" id="KW-1185">Reference proteome</keyword>
<dbReference type="eggNOG" id="COG2304">
    <property type="taxonomic scope" value="Bacteria"/>
</dbReference>
<sequence>MYFLKKIFLCRKGNFIILTALLMPVFLSMVGFAIDTSRMILTRNSLQDATDAATLTAASAIFKKANTNPDVSINVATMTELVRNSLQKQLLNLFTQNIAQKLSTDAKVTIKKAYHDSPEYNIQAVTFYDMPLSSFSFERIISGHGSVTISTSSVSKAVLPNPDTRIGVSVEYVQDFSDSKKPAQYPMHETANSGLAQSLFERTDIDLGSYLLLGQTAYSSQVYSDDDSNGTLFWQTPENIARIKKGSPPTPGTNNYLAMRIAYDKLTSAYEASEQKKKKNKIVKKYVIAEFLTDNDDSTNDQRTLSLCKEMKQKGIRIFTYAYGDVSNRTKQLAVSCATSSDDSYTGNNEVDLDKFSKDVGINKIGIQVKTGVLVNS</sequence>
<dbReference type="EMBL" id="CP003789">
    <property type="protein sequence ID" value="AGA64002.1"/>
    <property type="molecule type" value="Genomic_DNA"/>
</dbReference>
<organism evidence="2 3">
    <name type="scientific">Liberibacter crescens (strain BT-1)</name>
    <dbReference type="NCBI Taxonomy" id="1215343"/>
    <lineage>
        <taxon>Bacteria</taxon>
        <taxon>Pseudomonadati</taxon>
        <taxon>Pseudomonadota</taxon>
        <taxon>Alphaproteobacteria</taxon>
        <taxon>Hyphomicrobiales</taxon>
        <taxon>Rhizobiaceae</taxon>
        <taxon>Liberibacter</taxon>
    </lineage>
</organism>
<reference evidence="2 3" key="1">
    <citation type="journal article" date="2012" name="Stand. Genomic Sci.">
        <title>Complete genome sequence of Liberibacter crescens BT-1.</title>
        <authorList>
            <person name="Leonard M.T."/>
            <person name="Fagen J.R."/>
            <person name="Davis-Richardson A.G."/>
            <person name="Davis M.J."/>
            <person name="Triplett E.W."/>
        </authorList>
    </citation>
    <scope>NUCLEOTIDE SEQUENCE [LARGE SCALE GENOMIC DNA]</scope>
    <source>
        <strain evidence="2 3">BT-1</strain>
    </source>
</reference>
<dbReference type="Gene3D" id="3.40.50.410">
    <property type="entry name" value="von Willebrand factor, type A domain"/>
    <property type="match status" value="1"/>
</dbReference>
<dbReference type="KEGG" id="lcc:B488_00090"/>
<evidence type="ECO:0000313" key="3">
    <source>
        <dbReference type="Proteomes" id="UP000010799"/>
    </source>
</evidence>